<reference evidence="2" key="1">
    <citation type="journal article" date="2019" name="Int. J. Syst. Evol. Microbiol.">
        <title>The Global Catalogue of Microorganisms (GCM) 10K type strain sequencing project: providing services to taxonomists for standard genome sequencing and annotation.</title>
        <authorList>
            <consortium name="The Broad Institute Genomics Platform"/>
            <consortium name="The Broad Institute Genome Sequencing Center for Infectious Disease"/>
            <person name="Wu L."/>
            <person name="Ma J."/>
        </authorList>
    </citation>
    <scope>NUCLEOTIDE SEQUENCE [LARGE SCALE GENOMIC DNA]</scope>
    <source>
        <strain evidence="2">CGMCC 1.12766</strain>
    </source>
</reference>
<evidence type="ECO:0000313" key="1">
    <source>
        <dbReference type="EMBL" id="GGH04701.1"/>
    </source>
</evidence>
<protein>
    <submittedName>
        <fullName evidence="1">Uncharacterized protein</fullName>
    </submittedName>
</protein>
<dbReference type="EMBL" id="BMFS01000010">
    <property type="protein sequence ID" value="GGH04701.1"/>
    <property type="molecule type" value="Genomic_DNA"/>
</dbReference>
<dbReference type="Proteomes" id="UP000648722">
    <property type="component" value="Unassembled WGS sequence"/>
</dbReference>
<evidence type="ECO:0000313" key="2">
    <source>
        <dbReference type="Proteomes" id="UP000648722"/>
    </source>
</evidence>
<sequence length="242" mass="26847">MFETESEAGNFAKAFVEQYIAVGFGALTKREIDLLVLKLLHKHAKDFSHLTDFDVARKLRTTKRKIRSLRDELSFREAGEDVELSKQLREVLKHAEVLKSDNSMVMVQVDDAVLRGYAERILRSQFAIVDTSFNSAILRLSGEKFLRLAFEVLDENEREEAKKTIGGLQSYPSDKTHNSEFKIFIDAFIKGAGDKAGKLCVSGAFALLTGGATLVVEGAEYAKGTVKGLGEALGFLRKKHSG</sequence>
<organism evidence="1 2">
    <name type="scientific">Glycocaulis albus</name>
    <dbReference type="NCBI Taxonomy" id="1382801"/>
    <lineage>
        <taxon>Bacteria</taxon>
        <taxon>Pseudomonadati</taxon>
        <taxon>Pseudomonadota</taxon>
        <taxon>Alphaproteobacteria</taxon>
        <taxon>Maricaulales</taxon>
        <taxon>Maricaulaceae</taxon>
        <taxon>Glycocaulis</taxon>
    </lineage>
</organism>
<keyword evidence="2" id="KW-1185">Reference proteome</keyword>
<gene>
    <name evidence="1" type="ORF">GCM10007420_21500</name>
</gene>
<proteinExistence type="predicted"/>
<accession>A0ABQ1XVL2</accession>
<dbReference type="RefSeq" id="WP_188452593.1">
    <property type="nucleotide sequence ID" value="NZ_BMFS01000010.1"/>
</dbReference>
<name>A0ABQ1XVL2_9PROT</name>
<comment type="caution">
    <text evidence="1">The sequence shown here is derived from an EMBL/GenBank/DDBJ whole genome shotgun (WGS) entry which is preliminary data.</text>
</comment>